<dbReference type="Proteomes" id="UP000053555">
    <property type="component" value="Unassembled WGS sequence"/>
</dbReference>
<gene>
    <name evidence="1" type="ORF">glysoja_041669</name>
</gene>
<dbReference type="Gene3D" id="2.40.70.10">
    <property type="entry name" value="Acid Proteases"/>
    <property type="match status" value="1"/>
</dbReference>
<reference evidence="1" key="1">
    <citation type="submission" date="2014-07" db="EMBL/GenBank/DDBJ databases">
        <title>Identification of a novel salt tolerance gene in wild soybean by whole-genome sequencing.</title>
        <authorList>
            <person name="Lam H.-M."/>
            <person name="Qi X."/>
            <person name="Li M.-W."/>
            <person name="Liu X."/>
            <person name="Xie M."/>
            <person name="Ni M."/>
            <person name="Xu X."/>
        </authorList>
    </citation>
    <scope>NUCLEOTIDE SEQUENCE [LARGE SCALE GENOMIC DNA]</scope>
    <source>
        <tissue evidence="1">Root</tissue>
    </source>
</reference>
<dbReference type="AlphaFoldDB" id="A0A0B2SJQ9"/>
<sequence>LDIFKKLEITLPFGEALQQMSLYAKFLKDMLTKKNRYIHSDIFFVEGNCSAVIQRILPPKHIDPGVVTIPCSIGEVVVGKAIDLGASINLMPLSMCRRLREIEIMPTRTTLQLANRSITRPYGVIEDVLVKVKHLIFPADFVVIDIEEDIDIPLILGRPFMSTASCMVDM</sequence>
<feature type="non-terminal residue" evidence="1">
    <location>
        <position position="170"/>
    </location>
</feature>
<accession>A0A0B2SJQ9</accession>
<dbReference type="PANTHER" id="PTHR33067:SF31">
    <property type="entry name" value="RNA-DIRECTED DNA POLYMERASE"/>
    <property type="match status" value="1"/>
</dbReference>
<protein>
    <submittedName>
        <fullName evidence="1">Uncharacterized protein</fullName>
    </submittedName>
</protein>
<feature type="non-terminal residue" evidence="1">
    <location>
        <position position="1"/>
    </location>
</feature>
<proteinExistence type="predicted"/>
<evidence type="ECO:0000313" key="1">
    <source>
        <dbReference type="EMBL" id="KHN46951.1"/>
    </source>
</evidence>
<dbReference type="PANTHER" id="PTHR33067">
    <property type="entry name" value="RNA-DIRECTED DNA POLYMERASE-RELATED"/>
    <property type="match status" value="1"/>
</dbReference>
<dbReference type="InterPro" id="IPR021109">
    <property type="entry name" value="Peptidase_aspartic_dom_sf"/>
</dbReference>
<dbReference type="CDD" id="cd00303">
    <property type="entry name" value="retropepsin_like"/>
    <property type="match status" value="1"/>
</dbReference>
<name>A0A0B2SJQ9_GLYSO</name>
<dbReference type="SUPFAM" id="SSF50630">
    <property type="entry name" value="Acid proteases"/>
    <property type="match status" value="1"/>
</dbReference>
<organism evidence="1">
    <name type="scientific">Glycine soja</name>
    <name type="common">Wild soybean</name>
    <dbReference type="NCBI Taxonomy" id="3848"/>
    <lineage>
        <taxon>Eukaryota</taxon>
        <taxon>Viridiplantae</taxon>
        <taxon>Streptophyta</taxon>
        <taxon>Embryophyta</taxon>
        <taxon>Tracheophyta</taxon>
        <taxon>Spermatophyta</taxon>
        <taxon>Magnoliopsida</taxon>
        <taxon>eudicotyledons</taxon>
        <taxon>Gunneridae</taxon>
        <taxon>Pentapetalae</taxon>
        <taxon>rosids</taxon>
        <taxon>fabids</taxon>
        <taxon>Fabales</taxon>
        <taxon>Fabaceae</taxon>
        <taxon>Papilionoideae</taxon>
        <taxon>50 kb inversion clade</taxon>
        <taxon>NPAAA clade</taxon>
        <taxon>indigoferoid/millettioid clade</taxon>
        <taxon>Phaseoleae</taxon>
        <taxon>Glycine</taxon>
        <taxon>Glycine subgen. Soja</taxon>
    </lineage>
</organism>
<dbReference type="EMBL" id="KN640936">
    <property type="protein sequence ID" value="KHN46951.1"/>
    <property type="molecule type" value="Genomic_DNA"/>
</dbReference>